<sequence length="354" mass="38999">MFPLGPSQPRFIAFDCTDEEAVQQLQGILSGASLPSNVITDVNPYHVFPEYLPADIWYLFNSVGDKPSDTGYWKVLKKDDKIITCSTTTGSRITLEYYLGQEPTGIKTDWMMHKYMIIQNPICDTAKLLDARALFRVFLNYGENLNSGNRFSNTGTQDAEGKIMKVNADSGSCSQVSTNMSMNLGHGNPDRHVQGLPEINDLPEDDFLELLDLVDPESSSSNSENSSVLTFSSDDDCFNSSALLQELEEDIQRKQPKHTEKKCQAAAPLGAKKVVHEADSLGINLGLQSGEDPTALLDKQFANSTDQEHLIAARAKVVASPTQGIDAYKTDQKNKGVAGRITKRVKKCCCFVPF</sequence>
<dbReference type="PANTHER" id="PTHR31719">
    <property type="entry name" value="NAC TRANSCRIPTION FACTOR 56"/>
    <property type="match status" value="1"/>
</dbReference>
<keyword evidence="4" id="KW-0539">Nucleus</keyword>
<feature type="domain" description="NAC" evidence="5">
    <location>
        <begin position="8"/>
        <end position="140"/>
    </location>
</feature>
<dbReference type="PROSITE" id="PS51005">
    <property type="entry name" value="NAC"/>
    <property type="match status" value="1"/>
</dbReference>
<keyword evidence="3" id="KW-0804">Transcription</keyword>
<gene>
    <name evidence="6" type="ORF">Sjap_010439</name>
</gene>
<accession>A0AAP0P3M9</accession>
<proteinExistence type="predicted"/>
<evidence type="ECO:0000256" key="2">
    <source>
        <dbReference type="ARBA" id="ARBA00023125"/>
    </source>
</evidence>
<dbReference type="PANTHER" id="PTHR31719:SF179">
    <property type="entry name" value="OS08G0148400 PROTEIN"/>
    <property type="match status" value="1"/>
</dbReference>
<dbReference type="GO" id="GO:0006355">
    <property type="term" value="P:regulation of DNA-templated transcription"/>
    <property type="evidence" value="ECO:0007669"/>
    <property type="project" value="InterPro"/>
</dbReference>
<evidence type="ECO:0000313" key="7">
    <source>
        <dbReference type="Proteomes" id="UP001417504"/>
    </source>
</evidence>
<dbReference type="InterPro" id="IPR003441">
    <property type="entry name" value="NAC-dom"/>
</dbReference>
<dbReference type="SUPFAM" id="SSF101941">
    <property type="entry name" value="NAC domain"/>
    <property type="match status" value="1"/>
</dbReference>
<keyword evidence="1" id="KW-0805">Transcription regulation</keyword>
<evidence type="ECO:0000313" key="6">
    <source>
        <dbReference type="EMBL" id="KAK9129952.1"/>
    </source>
</evidence>
<dbReference type="Pfam" id="PF02365">
    <property type="entry name" value="NAM"/>
    <property type="match status" value="1"/>
</dbReference>
<keyword evidence="7" id="KW-1185">Reference proteome</keyword>
<dbReference type="EMBL" id="JBBNAE010000004">
    <property type="protein sequence ID" value="KAK9129952.1"/>
    <property type="molecule type" value="Genomic_DNA"/>
</dbReference>
<comment type="caution">
    <text evidence="6">The sequence shown here is derived from an EMBL/GenBank/DDBJ whole genome shotgun (WGS) entry which is preliminary data.</text>
</comment>
<evidence type="ECO:0000259" key="5">
    <source>
        <dbReference type="PROSITE" id="PS51005"/>
    </source>
</evidence>
<dbReference type="Proteomes" id="UP001417504">
    <property type="component" value="Unassembled WGS sequence"/>
</dbReference>
<evidence type="ECO:0000256" key="3">
    <source>
        <dbReference type="ARBA" id="ARBA00023163"/>
    </source>
</evidence>
<reference evidence="6 7" key="1">
    <citation type="submission" date="2024-01" db="EMBL/GenBank/DDBJ databases">
        <title>Genome assemblies of Stephania.</title>
        <authorList>
            <person name="Yang L."/>
        </authorList>
    </citation>
    <scope>NUCLEOTIDE SEQUENCE [LARGE SCALE GENOMIC DNA]</scope>
    <source>
        <strain evidence="6">QJT</strain>
        <tissue evidence="6">Leaf</tissue>
    </source>
</reference>
<protein>
    <recommendedName>
        <fullName evidence="5">NAC domain-containing protein</fullName>
    </recommendedName>
</protein>
<evidence type="ECO:0000256" key="1">
    <source>
        <dbReference type="ARBA" id="ARBA00023015"/>
    </source>
</evidence>
<name>A0AAP0P3M9_9MAGN</name>
<dbReference type="Gene3D" id="2.170.150.80">
    <property type="entry name" value="NAC domain"/>
    <property type="match status" value="1"/>
</dbReference>
<dbReference type="AlphaFoldDB" id="A0AAP0P3M9"/>
<keyword evidence="2" id="KW-0238">DNA-binding</keyword>
<dbReference type="InterPro" id="IPR036093">
    <property type="entry name" value="NAC_dom_sf"/>
</dbReference>
<organism evidence="6 7">
    <name type="scientific">Stephania japonica</name>
    <dbReference type="NCBI Taxonomy" id="461633"/>
    <lineage>
        <taxon>Eukaryota</taxon>
        <taxon>Viridiplantae</taxon>
        <taxon>Streptophyta</taxon>
        <taxon>Embryophyta</taxon>
        <taxon>Tracheophyta</taxon>
        <taxon>Spermatophyta</taxon>
        <taxon>Magnoliopsida</taxon>
        <taxon>Ranunculales</taxon>
        <taxon>Menispermaceae</taxon>
        <taxon>Menispermoideae</taxon>
        <taxon>Cissampelideae</taxon>
        <taxon>Stephania</taxon>
    </lineage>
</organism>
<evidence type="ECO:0000256" key="4">
    <source>
        <dbReference type="ARBA" id="ARBA00023242"/>
    </source>
</evidence>
<dbReference type="GO" id="GO:0003677">
    <property type="term" value="F:DNA binding"/>
    <property type="evidence" value="ECO:0007669"/>
    <property type="project" value="UniProtKB-KW"/>
</dbReference>